<dbReference type="AlphaFoldDB" id="A0A1I2V845"/>
<evidence type="ECO:0000313" key="2">
    <source>
        <dbReference type="Proteomes" id="UP000198724"/>
    </source>
</evidence>
<dbReference type="OrthoDB" id="853027at2"/>
<name>A0A1I2V845_9BACT</name>
<reference evidence="2" key="1">
    <citation type="submission" date="2016-10" db="EMBL/GenBank/DDBJ databases">
        <authorList>
            <person name="Varghese N."/>
            <person name="Submissions S."/>
        </authorList>
    </citation>
    <scope>NUCLEOTIDE SEQUENCE [LARGE SCALE GENOMIC DNA]</scope>
    <source>
        <strain evidence="2">LP51</strain>
    </source>
</reference>
<evidence type="ECO:0000313" key="1">
    <source>
        <dbReference type="EMBL" id="SFG85524.1"/>
    </source>
</evidence>
<protein>
    <submittedName>
        <fullName evidence="1">Uncharacterized protein</fullName>
    </submittedName>
</protein>
<sequence length="135" mass="15186">MPKYNLTWEESDVQLLNAMLLASDEDGSAPLAEILLMADAQDGTVLTRKEVEQGLEKLMSVGYVAIKKNKLQLMPAFLEAYQSIDGSENEAEALQQLLQSQELTPEGMDEPKILIKKYKLKNQYQAYLEQFGGEE</sequence>
<proteinExistence type="predicted"/>
<dbReference type="STRING" id="1436961.SAMN05421739_10485"/>
<dbReference type="EMBL" id="FOOT01000004">
    <property type="protein sequence ID" value="SFG85524.1"/>
    <property type="molecule type" value="Genomic_DNA"/>
</dbReference>
<gene>
    <name evidence="1" type="ORF">SAMN05421739_10485</name>
</gene>
<organism evidence="1 2">
    <name type="scientific">Pontibacter chinhatensis</name>
    <dbReference type="NCBI Taxonomy" id="1436961"/>
    <lineage>
        <taxon>Bacteria</taxon>
        <taxon>Pseudomonadati</taxon>
        <taxon>Bacteroidota</taxon>
        <taxon>Cytophagia</taxon>
        <taxon>Cytophagales</taxon>
        <taxon>Hymenobacteraceae</taxon>
        <taxon>Pontibacter</taxon>
    </lineage>
</organism>
<keyword evidence="2" id="KW-1185">Reference proteome</keyword>
<dbReference type="Proteomes" id="UP000198724">
    <property type="component" value="Unassembled WGS sequence"/>
</dbReference>
<accession>A0A1I2V845</accession>